<organism evidence="10 11">
    <name type="scientific">Paramarasmius palmivorus</name>
    <dbReference type="NCBI Taxonomy" id="297713"/>
    <lineage>
        <taxon>Eukaryota</taxon>
        <taxon>Fungi</taxon>
        <taxon>Dikarya</taxon>
        <taxon>Basidiomycota</taxon>
        <taxon>Agaricomycotina</taxon>
        <taxon>Agaricomycetes</taxon>
        <taxon>Agaricomycetidae</taxon>
        <taxon>Agaricales</taxon>
        <taxon>Marasmiineae</taxon>
        <taxon>Marasmiaceae</taxon>
        <taxon>Paramarasmius</taxon>
    </lineage>
</organism>
<feature type="transmembrane region" description="Helical" evidence="8">
    <location>
        <begin position="276"/>
        <end position="295"/>
    </location>
</feature>
<dbReference type="CDD" id="cd20069">
    <property type="entry name" value="5TM_Oxa1-like"/>
    <property type="match status" value="1"/>
</dbReference>
<dbReference type="PANTHER" id="PTHR12428">
    <property type="entry name" value="OXA1"/>
    <property type="match status" value="1"/>
</dbReference>
<evidence type="ECO:0000256" key="1">
    <source>
        <dbReference type="ARBA" id="ARBA00004141"/>
    </source>
</evidence>
<evidence type="ECO:0000256" key="3">
    <source>
        <dbReference type="ARBA" id="ARBA00022692"/>
    </source>
</evidence>
<evidence type="ECO:0000256" key="7">
    <source>
        <dbReference type="SAM" id="MobiDB-lite"/>
    </source>
</evidence>
<evidence type="ECO:0000313" key="10">
    <source>
        <dbReference type="EMBL" id="KAK7060579.1"/>
    </source>
</evidence>
<dbReference type="GO" id="GO:0033617">
    <property type="term" value="P:mitochondrial respiratory chain complex IV assembly"/>
    <property type="evidence" value="ECO:0007669"/>
    <property type="project" value="TreeGrafter"/>
</dbReference>
<keyword evidence="11" id="KW-1185">Reference proteome</keyword>
<dbReference type="InterPro" id="IPR028055">
    <property type="entry name" value="YidC/Oxa/ALB_C"/>
</dbReference>
<comment type="similarity">
    <text evidence="2 6">Belongs to the OXA1/ALB3/YidC family.</text>
</comment>
<evidence type="ECO:0000256" key="5">
    <source>
        <dbReference type="ARBA" id="ARBA00023136"/>
    </source>
</evidence>
<dbReference type="InterPro" id="IPR001708">
    <property type="entry name" value="YidC/ALB3/OXA1/COX18"/>
</dbReference>
<comment type="caution">
    <text evidence="10">The sequence shown here is derived from an EMBL/GenBank/DDBJ whole genome shotgun (WGS) entry which is preliminary data.</text>
</comment>
<reference evidence="10 11" key="1">
    <citation type="submission" date="2024-01" db="EMBL/GenBank/DDBJ databases">
        <title>A draft genome for a cacao thread blight-causing isolate of Paramarasmius palmivorus.</title>
        <authorList>
            <person name="Baruah I.K."/>
            <person name="Bukari Y."/>
            <person name="Amoako-Attah I."/>
            <person name="Meinhardt L.W."/>
            <person name="Bailey B.A."/>
            <person name="Cohen S.P."/>
        </authorList>
    </citation>
    <scope>NUCLEOTIDE SEQUENCE [LARGE SCALE GENOMIC DNA]</scope>
    <source>
        <strain evidence="10 11">GH-12</strain>
    </source>
</reference>
<dbReference type="GO" id="GO:0005743">
    <property type="term" value="C:mitochondrial inner membrane"/>
    <property type="evidence" value="ECO:0007669"/>
    <property type="project" value="TreeGrafter"/>
</dbReference>
<dbReference type="Proteomes" id="UP001383192">
    <property type="component" value="Unassembled WGS sequence"/>
</dbReference>
<dbReference type="PANTHER" id="PTHR12428:SF65">
    <property type="entry name" value="CYTOCHROME C OXIDASE ASSEMBLY PROTEIN COX18, MITOCHONDRIAL"/>
    <property type="match status" value="1"/>
</dbReference>
<dbReference type="Pfam" id="PF02096">
    <property type="entry name" value="60KD_IMP"/>
    <property type="match status" value="1"/>
</dbReference>
<evidence type="ECO:0000256" key="6">
    <source>
        <dbReference type="RuleBase" id="RU003945"/>
    </source>
</evidence>
<keyword evidence="4 8" id="KW-1133">Transmembrane helix</keyword>
<evidence type="ECO:0000259" key="9">
    <source>
        <dbReference type="Pfam" id="PF02096"/>
    </source>
</evidence>
<keyword evidence="5 8" id="KW-0472">Membrane</keyword>
<evidence type="ECO:0000256" key="2">
    <source>
        <dbReference type="ARBA" id="ARBA00009877"/>
    </source>
</evidence>
<dbReference type="GO" id="GO:0032979">
    <property type="term" value="P:protein insertion into mitochondrial inner membrane from matrix"/>
    <property type="evidence" value="ECO:0007669"/>
    <property type="project" value="TreeGrafter"/>
</dbReference>
<evidence type="ECO:0000256" key="8">
    <source>
        <dbReference type="SAM" id="Phobius"/>
    </source>
</evidence>
<dbReference type="GO" id="GO:0032977">
    <property type="term" value="F:membrane insertase activity"/>
    <property type="evidence" value="ECO:0007669"/>
    <property type="project" value="InterPro"/>
</dbReference>
<dbReference type="AlphaFoldDB" id="A0AAW0EBJ6"/>
<proteinExistence type="inferred from homology"/>
<sequence>MLLRASLQRPLRIAGHRHLPLRRDLPLGRRTFIQGLCNGFLDLAVALPYPPEIPAYSATIILVTVAARLACLPVALWGSSRARRMEENVLPVLRKEKPIVAQQEFEAMQRERITGDKEYLKKVHSQRCEAIMKARRKELWKIHNCNPLVTMAVPPLSQMPPFVILTVVFARLSMDPFSGFDAESFFTLTTLNHADPTMTMPVILGLLTMANVEANSWVLTASEKRMQKEIQEKKEQAAQEKGVRHIEPQKIVKSIMRALSVGRIGLGAIAPGAVCLYWVTSAAFGLVQTWILNYIDAQRKRRLYGSMLNSPHMQEPQAIKVAPAPSKTKMKNVAGSASALQAFSNARDQRSTTDNANKKR</sequence>
<accession>A0AAW0EBJ6</accession>
<protein>
    <recommendedName>
        <fullName evidence="9">Membrane insertase YidC/Oxa/ALB C-terminal domain-containing protein</fullName>
    </recommendedName>
</protein>
<name>A0AAW0EBJ6_9AGAR</name>
<gene>
    <name evidence="10" type="ORF">VNI00_001345</name>
</gene>
<dbReference type="EMBL" id="JAYKXP010000003">
    <property type="protein sequence ID" value="KAK7060579.1"/>
    <property type="molecule type" value="Genomic_DNA"/>
</dbReference>
<keyword evidence="3 6" id="KW-0812">Transmembrane</keyword>
<feature type="domain" description="Membrane insertase YidC/Oxa/ALB C-terminal" evidence="9">
    <location>
        <begin position="103"/>
        <end position="293"/>
    </location>
</feature>
<comment type="subcellular location">
    <subcellularLocation>
        <location evidence="1 6">Membrane</location>
        <topology evidence="1 6">Multi-pass membrane protein</topology>
    </subcellularLocation>
</comment>
<evidence type="ECO:0000256" key="4">
    <source>
        <dbReference type="ARBA" id="ARBA00022989"/>
    </source>
</evidence>
<feature type="region of interest" description="Disordered" evidence="7">
    <location>
        <begin position="341"/>
        <end position="360"/>
    </location>
</feature>
<evidence type="ECO:0000313" key="11">
    <source>
        <dbReference type="Proteomes" id="UP001383192"/>
    </source>
</evidence>